<keyword evidence="6" id="KW-1185">Reference proteome</keyword>
<feature type="compositionally biased region" description="Basic and acidic residues" evidence="2">
    <location>
        <begin position="260"/>
        <end position="274"/>
    </location>
</feature>
<protein>
    <recommendedName>
        <fullName evidence="3">GYF domain-containing protein</fullName>
    </recommendedName>
</protein>
<feature type="compositionally biased region" description="Basic and acidic residues" evidence="2">
    <location>
        <begin position="1008"/>
        <end position="1043"/>
    </location>
</feature>
<dbReference type="Proteomes" id="UP000002320">
    <property type="component" value="Unassembled WGS sequence"/>
</dbReference>
<feature type="domain" description="GYF" evidence="3">
    <location>
        <begin position="525"/>
        <end position="573"/>
    </location>
</feature>
<evidence type="ECO:0000259" key="3">
    <source>
        <dbReference type="PROSITE" id="PS50829"/>
    </source>
</evidence>
<reference evidence="5" key="2">
    <citation type="submission" date="2020-05" db="UniProtKB">
        <authorList>
            <consortium name="EnsemblMetazoa"/>
        </authorList>
    </citation>
    <scope>IDENTIFICATION</scope>
    <source>
        <strain evidence="5">JHB</strain>
    </source>
</reference>
<dbReference type="PANTHER" id="PTHR14445">
    <property type="entry name" value="GRB10 INTERACTING GYF PROTEIN"/>
    <property type="match status" value="1"/>
</dbReference>
<dbReference type="HOGENOM" id="CLU_002878_0_0_1"/>
<feature type="compositionally biased region" description="Low complexity" evidence="2">
    <location>
        <begin position="1063"/>
        <end position="1074"/>
    </location>
</feature>
<feature type="compositionally biased region" description="Polar residues" evidence="2">
    <location>
        <begin position="1225"/>
        <end position="1234"/>
    </location>
</feature>
<name>B0W3B4_CULQU</name>
<feature type="compositionally biased region" description="Low complexity" evidence="2">
    <location>
        <begin position="707"/>
        <end position="719"/>
    </location>
</feature>
<feature type="compositionally biased region" description="Low complexity" evidence="2">
    <location>
        <begin position="1284"/>
        <end position="1334"/>
    </location>
</feature>
<dbReference type="KEGG" id="cqu:CpipJ_CPIJ001658"/>
<dbReference type="VEuPathDB" id="VectorBase:CQUJHB015274"/>
<dbReference type="eggNOG" id="KOG1862">
    <property type="taxonomic scope" value="Eukaryota"/>
</dbReference>
<feature type="compositionally biased region" description="Low complexity" evidence="2">
    <location>
        <begin position="1257"/>
        <end position="1274"/>
    </location>
</feature>
<keyword evidence="1" id="KW-0175">Coiled coil</keyword>
<proteinExistence type="predicted"/>
<feature type="compositionally biased region" description="Low complexity" evidence="2">
    <location>
        <begin position="612"/>
        <end position="639"/>
    </location>
</feature>
<evidence type="ECO:0000313" key="6">
    <source>
        <dbReference type="Proteomes" id="UP000002320"/>
    </source>
</evidence>
<evidence type="ECO:0000313" key="5">
    <source>
        <dbReference type="EnsemblMetazoa" id="CPIJ001658-PA"/>
    </source>
</evidence>
<dbReference type="EMBL" id="DS231831">
    <property type="protein sequence ID" value="EDS31257.1"/>
    <property type="molecule type" value="Genomic_DNA"/>
</dbReference>
<dbReference type="OMA" id="QNRICLQ"/>
<sequence>MGDAINFGPAWLRKGPGLGGGPPHTNNNNSISSGGGGAGAAAASTVTRYALAEFRYGREEMLALFDMKSVKSPEILANFKNLFVEKIQCPLALIPCTDDDVVPEPDSRRIWQSRSISLGVPGRGARGGSVDRGRGRGRGFLTGYQRSTSFYDDEARGVGRGERPWLERNGTGGGGGPLGGAGGVGVGGGGPGGPGGEVDWNSSSSSSPRKEFGVRARTANMDSWRRSRPDDEPSTTDWRSGSGTGGGGNGLSTSLSGSSLRDKWSRSTSWREEESGIGDGPGGRPLHSSSAGGGYKPRMSALSGGDLNTSGGPGGGLRRHWDADDQLPEWATENPSDYGGSFDASGAFHDSDNDIDGRLEDDGGKENHVDHRYHHQRKEGSQSNSRDGSVAKPSEAPSEAPEQSQPQHQHQHHQQIHHEPKKSASSSSVDRMQEVADDMVAQLIMDDEYTGSGVDSEPVPVVGPSRSLDKSPVLGGQIPLNLLLSSKDPVAMQQLFGGAGAANSRMLHGLGGGPQIPPPIPHPGTDIWYYRDPQGKVQGPFPASEMTEWYRAGYFDDSLSVRRACDEIYTNLGSLVALCGGAIPFLNSMNIPPIKANSSKQPQQPQPPQGPPASSFQQQQQQQQQQKQHLQQQQQQQPPHDSDLSAQFQFSKKFHLLRQQSLIMQKLASADGWQLLSQEQQNAIIAQHMAQLQLTDGVMISPTPGQNPAAAAAAANATNPPNPASIFGGGQPPQDSLVNLKQVQQQQGPGQPHPVLEQLQKQQSNSLSNAFQKMPDFGQPQPGGRPLLGNLNVDHTAAGHDHLGQLIHNINFNHQPPVQNLPGLGTNMLLKHNLMGSLTPQQQQQQQSQPPKPNQLENDPIQSLLMQLSMHKQQQQQQQQQQQPPPQPAKTPVEVMSPWLQNATMPPQQQQQQPGGRPLSSGWGDLAQPGGGQQSAGGPFGAHLGGHPLVNTSMANEPQAPSVVSLFKHHQQADKQQQQQQNQDKLVNDSQQQQMHQLPDDDQGEFINMKKEMEEKKRQKELKKQQQEEAKRKQLEEKKKLEELEAQKKAKLLEVQRREAQKIQEQQQQQQQQPAPRPVTKVAPWSASVAAETAVTGPSLAEIQKAERERRAALARQEQSLREQLQQQEMVELQTQLDSKLKWNSQTLPPQNIKSLAEIQAEEAAAAERNREKNAAAITAAAIAASSSKPSKKDDLLGTAVWQSQSGSGNSALTWNAAKLWAGSEDQNSNSVSSGGFWEEPNPSNKNAGRQKHHQQHQQQQQQQQQQQAQNQKQLLAKSKTMGSISTASSSNAVAAAKQHQQKQQQQQQQQQQLAAKRAASASANKNATPAAGNGKERSGGGGGVVAAQNAGSADQTTHEFTGWCTRALTSLGSNVDIPTFVGFLQDIESPFEVKDYIRLYLGETKDCAEFAKQFLERRSKYKNQMRQKNAHIDDMCKPAPAINPSSNDFQEIKGKNKKIKKNKMTKLDNRILGFSVTAAPDRLNVGDRDYGDNA</sequence>
<dbReference type="OrthoDB" id="48509at2759"/>
<evidence type="ECO:0000256" key="1">
    <source>
        <dbReference type="SAM" id="Coils"/>
    </source>
</evidence>
<dbReference type="InterPro" id="IPR003169">
    <property type="entry name" value="GYF"/>
</dbReference>
<dbReference type="GO" id="GO:0005829">
    <property type="term" value="C:cytosol"/>
    <property type="evidence" value="ECO:0007669"/>
    <property type="project" value="TreeGrafter"/>
</dbReference>
<feature type="region of interest" description="Disordered" evidence="2">
    <location>
        <begin position="16"/>
        <end position="37"/>
    </location>
</feature>
<feature type="compositionally biased region" description="Low complexity" evidence="2">
    <location>
        <begin position="391"/>
        <end position="408"/>
    </location>
</feature>
<reference evidence="4" key="1">
    <citation type="submission" date="2007-03" db="EMBL/GenBank/DDBJ databases">
        <title>Annotation of Culex pipiens quinquefasciatus.</title>
        <authorList>
            <consortium name="The Broad Institute Genome Sequencing Platform"/>
            <person name="Atkinson P.W."/>
            <person name="Hemingway J."/>
            <person name="Christensen B.M."/>
            <person name="Higgs S."/>
            <person name="Kodira C."/>
            <person name="Hannick L."/>
            <person name="Megy K."/>
            <person name="O'Leary S."/>
            <person name="Pearson M."/>
            <person name="Haas B.J."/>
            <person name="Mauceli E."/>
            <person name="Wortman J.R."/>
            <person name="Lee N.H."/>
            <person name="Guigo R."/>
            <person name="Stanke M."/>
            <person name="Alvarado L."/>
            <person name="Amedeo P."/>
            <person name="Antoine C.H."/>
            <person name="Arensburger P."/>
            <person name="Bidwell S.L."/>
            <person name="Crawford M."/>
            <person name="Camaro F."/>
            <person name="Devon K."/>
            <person name="Engels R."/>
            <person name="Hammond M."/>
            <person name="Howarth C."/>
            <person name="Koehrsen M."/>
            <person name="Lawson D."/>
            <person name="Montgomery P."/>
            <person name="Nene V."/>
            <person name="Nusbaum C."/>
            <person name="Puiu D."/>
            <person name="Romero-Severson J."/>
            <person name="Severson D.W."/>
            <person name="Shumway M."/>
            <person name="Sisk P."/>
            <person name="Stolte C."/>
            <person name="Zeng Q."/>
            <person name="Eisenstadt E."/>
            <person name="Fraser-Liggett C."/>
            <person name="Strausberg R."/>
            <person name="Galagan J."/>
            <person name="Birren B."/>
            <person name="Collins F.H."/>
        </authorList>
    </citation>
    <scope>NUCLEOTIDE SEQUENCE [LARGE SCALE GENOMIC DNA]</scope>
    <source>
        <strain evidence="4">JHB</strain>
    </source>
</reference>
<dbReference type="FunCoup" id="B0W3B4">
    <property type="interactions" value="828"/>
</dbReference>
<dbReference type="InParanoid" id="B0W3B4"/>
<dbReference type="PROSITE" id="PS50829">
    <property type="entry name" value="GYF"/>
    <property type="match status" value="1"/>
</dbReference>
<feature type="region of interest" description="Disordered" evidence="2">
    <location>
        <begin position="152"/>
        <end position="431"/>
    </location>
</feature>
<feature type="region of interest" description="Disordered" evidence="2">
    <location>
        <begin position="594"/>
        <end position="644"/>
    </location>
</feature>
<feature type="compositionally biased region" description="Basic and acidic residues" evidence="2">
    <location>
        <begin position="153"/>
        <end position="166"/>
    </location>
</feature>
<evidence type="ECO:0000256" key="2">
    <source>
        <dbReference type="SAM" id="MobiDB-lite"/>
    </source>
</evidence>
<dbReference type="STRING" id="7176.B0W3B4"/>
<feature type="compositionally biased region" description="Polar residues" evidence="2">
    <location>
        <begin position="856"/>
        <end position="872"/>
    </location>
</feature>
<feature type="region of interest" description="Disordered" evidence="2">
    <location>
        <begin position="838"/>
        <end position="1043"/>
    </location>
</feature>
<dbReference type="SMART" id="SM00444">
    <property type="entry name" value="GYF"/>
    <property type="match status" value="1"/>
</dbReference>
<evidence type="ECO:0000313" key="4">
    <source>
        <dbReference type="EMBL" id="EDS31257.1"/>
    </source>
</evidence>
<feature type="region of interest" description="Disordered" evidence="2">
    <location>
        <begin position="703"/>
        <end position="735"/>
    </location>
</feature>
<dbReference type="InterPro" id="IPR035445">
    <property type="entry name" value="GYF-like_dom_sf"/>
</dbReference>
<feature type="compositionally biased region" description="Basic and acidic residues" evidence="2">
    <location>
        <begin position="349"/>
        <end position="370"/>
    </location>
</feature>
<feature type="compositionally biased region" description="Low complexity" evidence="2">
    <location>
        <begin position="974"/>
        <end position="985"/>
    </location>
</feature>
<feature type="compositionally biased region" description="Low complexity" evidence="2">
    <location>
        <begin position="873"/>
        <end position="882"/>
    </location>
</feature>
<feature type="region of interest" description="Disordered" evidence="2">
    <location>
        <begin position="1224"/>
        <end position="1351"/>
    </location>
</feature>
<feature type="compositionally biased region" description="Low complexity" evidence="2">
    <location>
        <begin position="840"/>
        <end position="849"/>
    </location>
</feature>
<gene>
    <name evidence="5" type="primary">6032626</name>
    <name evidence="4" type="ORF">CpipJ_CPIJ001658</name>
</gene>
<feature type="region of interest" description="Disordered" evidence="2">
    <location>
        <begin position="1058"/>
        <end position="1099"/>
    </location>
</feature>
<feature type="compositionally biased region" description="Gly residues" evidence="2">
    <location>
        <begin position="929"/>
        <end position="944"/>
    </location>
</feature>
<dbReference type="PANTHER" id="PTHR14445:SF36">
    <property type="entry name" value="FI03272P-RELATED"/>
    <property type="match status" value="1"/>
</dbReference>
<feature type="compositionally biased region" description="Gly residues" evidence="2">
    <location>
        <begin position="170"/>
        <end position="196"/>
    </location>
</feature>
<dbReference type="CDD" id="cd00072">
    <property type="entry name" value="GYF"/>
    <property type="match status" value="1"/>
</dbReference>
<dbReference type="SUPFAM" id="SSF55277">
    <property type="entry name" value="GYF domain"/>
    <property type="match status" value="1"/>
</dbReference>
<feature type="coiled-coil region" evidence="1">
    <location>
        <begin position="1103"/>
        <end position="1131"/>
    </location>
</feature>
<dbReference type="VEuPathDB" id="VectorBase:CPIJ001658"/>
<dbReference type="EnsemblMetazoa" id="CPIJ001658-RA">
    <property type="protein sequence ID" value="CPIJ001658-PA"/>
    <property type="gene ID" value="CPIJ001658"/>
</dbReference>
<accession>B0W3B4</accession>
<dbReference type="InterPro" id="IPR051640">
    <property type="entry name" value="GRB10-interact_GYF"/>
</dbReference>
<dbReference type="Pfam" id="PF02213">
    <property type="entry name" value="GYF"/>
    <property type="match status" value="1"/>
</dbReference>
<feature type="region of interest" description="Disordered" evidence="2">
    <location>
        <begin position="762"/>
        <end position="785"/>
    </location>
</feature>
<dbReference type="Gene3D" id="3.30.1490.40">
    <property type="match status" value="1"/>
</dbReference>
<organism>
    <name type="scientific">Culex quinquefasciatus</name>
    <name type="common">Southern house mosquito</name>
    <name type="synonym">Culex pungens</name>
    <dbReference type="NCBI Taxonomy" id="7176"/>
    <lineage>
        <taxon>Eukaryota</taxon>
        <taxon>Metazoa</taxon>
        <taxon>Ecdysozoa</taxon>
        <taxon>Arthropoda</taxon>
        <taxon>Hexapoda</taxon>
        <taxon>Insecta</taxon>
        <taxon>Pterygota</taxon>
        <taxon>Neoptera</taxon>
        <taxon>Endopterygota</taxon>
        <taxon>Diptera</taxon>
        <taxon>Nematocera</taxon>
        <taxon>Culicoidea</taxon>
        <taxon>Culicidae</taxon>
        <taxon>Culicinae</taxon>
        <taxon>Culicini</taxon>
        <taxon>Culex</taxon>
        <taxon>Culex</taxon>
    </lineage>
</organism>